<evidence type="ECO:0000256" key="10">
    <source>
        <dbReference type="SAM" id="Phobius"/>
    </source>
</evidence>
<dbReference type="CDD" id="cd06225">
    <property type="entry name" value="HAMP"/>
    <property type="match status" value="1"/>
</dbReference>
<proteinExistence type="inferred from homology"/>
<dbReference type="SUPFAM" id="SSF58104">
    <property type="entry name" value="Methyl-accepting chemotaxis protein (MCP) signaling domain"/>
    <property type="match status" value="1"/>
</dbReference>
<comment type="subcellular location">
    <subcellularLocation>
        <location evidence="1">Cell membrane</location>
        <topology evidence="1">Multi-pass membrane protein</topology>
    </subcellularLocation>
</comment>
<evidence type="ECO:0000313" key="14">
    <source>
        <dbReference type="Proteomes" id="UP001501169"/>
    </source>
</evidence>
<evidence type="ECO:0000256" key="1">
    <source>
        <dbReference type="ARBA" id="ARBA00004651"/>
    </source>
</evidence>
<dbReference type="Gene3D" id="3.30.450.20">
    <property type="entry name" value="PAS domain"/>
    <property type="match status" value="1"/>
</dbReference>
<dbReference type="SMART" id="SM00283">
    <property type="entry name" value="MA"/>
    <property type="match status" value="1"/>
</dbReference>
<keyword evidence="4 10" id="KW-0812">Transmembrane</keyword>
<dbReference type="SMART" id="SM00304">
    <property type="entry name" value="HAMP"/>
    <property type="match status" value="1"/>
</dbReference>
<evidence type="ECO:0000256" key="4">
    <source>
        <dbReference type="ARBA" id="ARBA00022692"/>
    </source>
</evidence>
<evidence type="ECO:0000256" key="6">
    <source>
        <dbReference type="ARBA" id="ARBA00023136"/>
    </source>
</evidence>
<dbReference type="Proteomes" id="UP001501169">
    <property type="component" value="Unassembled WGS sequence"/>
</dbReference>
<dbReference type="CDD" id="cd11386">
    <property type="entry name" value="MCP_signal"/>
    <property type="match status" value="1"/>
</dbReference>
<dbReference type="Pfam" id="PF02743">
    <property type="entry name" value="dCache_1"/>
    <property type="match status" value="1"/>
</dbReference>
<organism evidence="13 14">
    <name type="scientific">Rheinheimera aquimaris</name>
    <dbReference type="NCBI Taxonomy" id="412437"/>
    <lineage>
        <taxon>Bacteria</taxon>
        <taxon>Pseudomonadati</taxon>
        <taxon>Pseudomonadota</taxon>
        <taxon>Gammaproteobacteria</taxon>
        <taxon>Chromatiales</taxon>
        <taxon>Chromatiaceae</taxon>
        <taxon>Rheinheimera</taxon>
    </lineage>
</organism>
<feature type="transmembrane region" description="Helical" evidence="10">
    <location>
        <begin position="12"/>
        <end position="33"/>
    </location>
</feature>
<keyword evidence="5 10" id="KW-1133">Transmembrane helix</keyword>
<dbReference type="Gene3D" id="1.10.287.950">
    <property type="entry name" value="Methyl-accepting chemotaxis protein"/>
    <property type="match status" value="1"/>
</dbReference>
<dbReference type="InterPro" id="IPR033479">
    <property type="entry name" value="dCache_1"/>
</dbReference>
<dbReference type="PRINTS" id="PR00260">
    <property type="entry name" value="CHEMTRNSDUCR"/>
</dbReference>
<keyword evidence="2" id="KW-1003">Cell membrane</keyword>
<gene>
    <name evidence="13" type="ORF">GCM10009098_23350</name>
</gene>
<evidence type="ECO:0000256" key="8">
    <source>
        <dbReference type="ARBA" id="ARBA00029447"/>
    </source>
</evidence>
<protein>
    <recommendedName>
        <fullName evidence="15">Methyl-accepting chemotaxis protein</fullName>
    </recommendedName>
</protein>
<dbReference type="Pfam" id="PF00672">
    <property type="entry name" value="HAMP"/>
    <property type="match status" value="1"/>
</dbReference>
<evidence type="ECO:0000313" key="13">
    <source>
        <dbReference type="EMBL" id="GAA0554838.1"/>
    </source>
</evidence>
<sequence length="678" mass="72908">MRLFTQASIKQKLLLSIGSAVAILLLGTAILVVSDIKQQTSLQVNAEVNHTVTQEAARIAGFFAQYGQVARTYLENPQFQQWFSNYPGRGAVLNSINGYPQINQTFIGISSRDPNILSAFFALDSSGEYFRESARTGVATEGPDAGDVNKGYFASKRPWYQLTLEKDRYFVNSPSADMTTGIISTVVQGPVRDKSGKLLGVGGLDLHINKVGEHVEQLSYQGHGLPVLLDEQGNIVHFAKAAGVKYTPNDPITNFDTDANTGFANLASAAKQGNSVRLAVHFNGVDYYAYTQPVTLDFPALNWMIALLVPVEVVEAPINSATNWAMLLTLLIVAVTMLVIWLMTSAITRPLQQLTLMMQDIASGDGDLTRSIDISSQDEVGALASHFNQFTAKLRQLLRQTAQQASSVNSSSQHLTQVASLTNQEIQTCKAQIDNVSAAVHEMAATTQNISNNAQQTSDAATDAEQHARQGQTLSATAVADMQQLSAQMLQSVQIVAGLAKESENIGTVVDVIKGIAEQTNLLALNAAIEAARAGEQGRGFAVVADEVRSLAGRTQDSTQDIRQMVEKLQAISKDAESTMQQGRQQTETSAERARTLEAALTDISHAIMRVKQQSSQIADSTGQQSAAADEINQSLHTITALVDNTAGHATELSAESVQLSAAADNLNGVVSQFRIKN</sequence>
<evidence type="ECO:0000256" key="9">
    <source>
        <dbReference type="PROSITE-ProRule" id="PRU00284"/>
    </source>
</evidence>
<evidence type="ECO:0000259" key="11">
    <source>
        <dbReference type="PROSITE" id="PS50111"/>
    </source>
</evidence>
<dbReference type="PANTHER" id="PTHR32089:SF112">
    <property type="entry name" value="LYSOZYME-LIKE PROTEIN-RELATED"/>
    <property type="match status" value="1"/>
</dbReference>
<dbReference type="InterPro" id="IPR004089">
    <property type="entry name" value="MCPsignal_dom"/>
</dbReference>
<comment type="similarity">
    <text evidence="8">Belongs to the methyl-accepting chemotaxis (MCP) protein family.</text>
</comment>
<dbReference type="EMBL" id="BAAAEO010000003">
    <property type="protein sequence ID" value="GAA0554838.1"/>
    <property type="molecule type" value="Genomic_DNA"/>
</dbReference>
<dbReference type="PROSITE" id="PS50111">
    <property type="entry name" value="CHEMOTAXIS_TRANSDUC_2"/>
    <property type="match status" value="1"/>
</dbReference>
<keyword evidence="6 10" id="KW-0472">Membrane</keyword>
<evidence type="ECO:0000256" key="7">
    <source>
        <dbReference type="ARBA" id="ARBA00023224"/>
    </source>
</evidence>
<keyword evidence="3" id="KW-0145">Chemotaxis</keyword>
<dbReference type="PANTHER" id="PTHR32089">
    <property type="entry name" value="METHYL-ACCEPTING CHEMOTAXIS PROTEIN MCPB"/>
    <property type="match status" value="1"/>
</dbReference>
<feature type="domain" description="HAMP" evidence="12">
    <location>
        <begin position="345"/>
        <end position="399"/>
    </location>
</feature>
<dbReference type="RefSeq" id="WP_226766938.1">
    <property type="nucleotide sequence ID" value="NZ_BAAAEO010000003.1"/>
</dbReference>
<reference evidence="13 14" key="1">
    <citation type="journal article" date="2019" name="Int. J. Syst. Evol. Microbiol.">
        <title>The Global Catalogue of Microorganisms (GCM) 10K type strain sequencing project: providing services to taxonomists for standard genome sequencing and annotation.</title>
        <authorList>
            <consortium name="The Broad Institute Genomics Platform"/>
            <consortium name="The Broad Institute Genome Sequencing Center for Infectious Disease"/>
            <person name="Wu L."/>
            <person name="Ma J."/>
        </authorList>
    </citation>
    <scope>NUCLEOTIDE SEQUENCE [LARGE SCALE GENOMIC DNA]</scope>
    <source>
        <strain evidence="13 14">JCM 14331</strain>
    </source>
</reference>
<keyword evidence="14" id="KW-1185">Reference proteome</keyword>
<dbReference type="InterPro" id="IPR003660">
    <property type="entry name" value="HAMP_dom"/>
</dbReference>
<evidence type="ECO:0000256" key="3">
    <source>
        <dbReference type="ARBA" id="ARBA00022500"/>
    </source>
</evidence>
<dbReference type="InterPro" id="IPR004090">
    <property type="entry name" value="Chemotax_Me-accpt_rcpt"/>
</dbReference>
<accession>A0ABN1DXP5</accession>
<evidence type="ECO:0000256" key="2">
    <source>
        <dbReference type="ARBA" id="ARBA00022475"/>
    </source>
</evidence>
<keyword evidence="7 9" id="KW-0807">Transducer</keyword>
<comment type="caution">
    <text evidence="13">The sequence shown here is derived from an EMBL/GenBank/DDBJ whole genome shotgun (WGS) entry which is preliminary data.</text>
</comment>
<dbReference type="PROSITE" id="PS50885">
    <property type="entry name" value="HAMP"/>
    <property type="match status" value="1"/>
</dbReference>
<name>A0ABN1DXP5_9GAMM</name>
<feature type="domain" description="Methyl-accepting transducer" evidence="11">
    <location>
        <begin position="404"/>
        <end position="640"/>
    </location>
</feature>
<feature type="transmembrane region" description="Helical" evidence="10">
    <location>
        <begin position="324"/>
        <end position="348"/>
    </location>
</feature>
<dbReference type="Pfam" id="PF00015">
    <property type="entry name" value="MCPsignal"/>
    <property type="match status" value="1"/>
</dbReference>
<evidence type="ECO:0008006" key="15">
    <source>
        <dbReference type="Google" id="ProtNLM"/>
    </source>
</evidence>
<evidence type="ECO:0000256" key="5">
    <source>
        <dbReference type="ARBA" id="ARBA00022989"/>
    </source>
</evidence>
<evidence type="ECO:0000259" key="12">
    <source>
        <dbReference type="PROSITE" id="PS50885"/>
    </source>
</evidence>